<dbReference type="AlphaFoldDB" id="X8AAK3"/>
<accession>X8AAK3</accession>
<sequence>MFGYPRVVAGDRVVAQSLCGGTDLAALTSRAEGAGHRRIGASLGVPAATVRGWLRRAADRLEVIWNWFLRVAVAAGVDVQIPDGSGCPWRDVLAAVQAATAAIRFRFGAVGWRRGDAGRVVVAGSGGRLLAPGWSPPRS</sequence>
<organism evidence="1">
    <name type="scientific">Mycobacterium xenopi 4042</name>
    <dbReference type="NCBI Taxonomy" id="1299334"/>
    <lineage>
        <taxon>Bacteria</taxon>
        <taxon>Bacillati</taxon>
        <taxon>Actinomycetota</taxon>
        <taxon>Actinomycetes</taxon>
        <taxon>Mycobacteriales</taxon>
        <taxon>Mycobacteriaceae</taxon>
        <taxon>Mycobacterium</taxon>
    </lineage>
</organism>
<dbReference type="PATRIC" id="fig|1299334.3.peg.6739"/>
<gene>
    <name evidence="1" type="ORF">I553_9245</name>
</gene>
<comment type="caution">
    <text evidence="1">The sequence shown here is derived from an EMBL/GenBank/DDBJ whole genome shotgun (WGS) entry which is preliminary data.</text>
</comment>
<name>X8AAK3_MYCXE</name>
<protein>
    <submittedName>
        <fullName evidence="1">Uncharacterized protein</fullName>
    </submittedName>
</protein>
<evidence type="ECO:0000313" key="1">
    <source>
        <dbReference type="EMBL" id="EUA27895.1"/>
    </source>
</evidence>
<reference evidence="1" key="1">
    <citation type="submission" date="2014-01" db="EMBL/GenBank/DDBJ databases">
        <authorList>
            <person name="Brown-Elliot B."/>
            <person name="Wallace R."/>
            <person name="Lenaerts A."/>
            <person name="Ordway D."/>
            <person name="DeGroote M.A."/>
            <person name="Parker T."/>
            <person name="Sizemore C."/>
            <person name="Tallon L.J."/>
            <person name="Sadzewicz L.K."/>
            <person name="Sengamalay N."/>
            <person name="Fraser C.M."/>
            <person name="Hine E."/>
            <person name="Shefchek K.A."/>
            <person name="Das S.P."/>
            <person name="Tettelin H."/>
        </authorList>
    </citation>
    <scope>NUCLEOTIDE SEQUENCE [LARGE SCALE GENOMIC DNA]</scope>
    <source>
        <strain evidence="1">4042</strain>
    </source>
</reference>
<proteinExistence type="predicted"/>
<dbReference type="EMBL" id="JAOB01000062">
    <property type="protein sequence ID" value="EUA27895.1"/>
    <property type="molecule type" value="Genomic_DNA"/>
</dbReference>